<gene>
    <name evidence="1" type="ordered locus">y4068</name>
</gene>
<reference evidence="1 2" key="1">
    <citation type="journal article" date="2002" name="J. Bacteriol.">
        <title>Genome sequence of Yersinia pestis KIM.</title>
        <authorList>
            <person name="Deng W."/>
            <person name="Burland V."/>
            <person name="Plunkett G.III."/>
            <person name="Boutin A."/>
            <person name="Mayhew G.F."/>
            <person name="Liss P."/>
            <person name="Perna N.T."/>
            <person name="Rose D.J."/>
            <person name="Mau B."/>
            <person name="Zhou S."/>
            <person name="Schwartz D.C."/>
            <person name="Fetherston J.D."/>
            <person name="Lindler L.E."/>
            <person name="Brubaker R.R."/>
            <person name="Plana G.V."/>
            <person name="Straley S.C."/>
            <person name="McDonough K.A."/>
            <person name="Nilles M.L."/>
            <person name="Matson J.S."/>
            <person name="Blattner F.R."/>
            <person name="Perry R.D."/>
        </authorList>
    </citation>
    <scope>NUCLEOTIDE SEQUENCE [LARGE SCALE GENOMIC DNA]</scope>
    <source>
        <strain evidence="2">KIM10+ / Biovar Mediaevalis</strain>
    </source>
</reference>
<accession>Q8CK79</accession>
<organism evidence="1 2">
    <name type="scientific">Yersinia pestis</name>
    <dbReference type="NCBI Taxonomy" id="632"/>
    <lineage>
        <taxon>Bacteria</taxon>
        <taxon>Pseudomonadati</taxon>
        <taxon>Pseudomonadota</taxon>
        <taxon>Gammaproteobacteria</taxon>
        <taxon>Enterobacterales</taxon>
        <taxon>Yersiniaceae</taxon>
        <taxon>Yersinia</taxon>
    </lineage>
</organism>
<evidence type="ECO:0000313" key="1">
    <source>
        <dbReference type="EMBL" id="AAM87612.1"/>
    </source>
</evidence>
<dbReference type="HOGENOM" id="CLU_2811547_0_0_6"/>
<dbReference type="EMBL" id="AE009952">
    <property type="protein sequence ID" value="AAM87612.1"/>
    <property type="molecule type" value="Genomic_DNA"/>
</dbReference>
<protein>
    <submittedName>
        <fullName evidence="1">Uncharacterized protein</fullName>
    </submittedName>
</protein>
<sequence length="72" mass="8400">MEYFQMFLDTFSFLRVEPRQMGNGRVGRRANQPVLVNQPFCHLAGQARDRNSLFDNRPALFLTGNFNEYIDA</sequence>
<dbReference type="DNASU" id="1149015"/>
<name>Q8CK79_YERPE</name>
<dbReference type="Proteomes" id="UP000002490">
    <property type="component" value="Chromosome"/>
</dbReference>
<dbReference type="AlphaFoldDB" id="Q8CK79"/>
<proteinExistence type="predicted"/>
<dbReference type="KEGG" id="ypk:y4068"/>
<evidence type="ECO:0000313" key="2">
    <source>
        <dbReference type="Proteomes" id="UP000002490"/>
    </source>
</evidence>